<dbReference type="GO" id="GO:0004789">
    <property type="term" value="F:thiamine-phosphate diphosphorylase activity"/>
    <property type="evidence" value="ECO:0007669"/>
    <property type="project" value="UniProtKB-UniRule"/>
</dbReference>
<evidence type="ECO:0000256" key="12">
    <source>
        <dbReference type="RuleBase" id="RU004253"/>
    </source>
</evidence>
<dbReference type="GO" id="GO:0009229">
    <property type="term" value="P:thiamine diphosphate biosynthetic process"/>
    <property type="evidence" value="ECO:0007669"/>
    <property type="project" value="UniProtKB-UniRule"/>
</dbReference>
<dbReference type="GO" id="GO:0009228">
    <property type="term" value="P:thiamine biosynthetic process"/>
    <property type="evidence" value="ECO:0007669"/>
    <property type="project" value="UniProtKB-KW"/>
</dbReference>
<organism evidence="14 15">
    <name type="scientific">Neisseria animalis</name>
    <dbReference type="NCBI Taxonomy" id="492"/>
    <lineage>
        <taxon>Bacteria</taxon>
        <taxon>Pseudomonadati</taxon>
        <taxon>Pseudomonadota</taxon>
        <taxon>Betaproteobacteria</taxon>
        <taxon>Neisseriales</taxon>
        <taxon>Neisseriaceae</taxon>
        <taxon>Neisseria</taxon>
    </lineage>
</organism>
<dbReference type="KEGG" id="naq:D0T90_01545"/>
<dbReference type="FunFam" id="3.20.20.70:FF:000096">
    <property type="entry name" value="Thiamine-phosphate synthase"/>
    <property type="match status" value="1"/>
</dbReference>
<evidence type="ECO:0000256" key="5">
    <source>
        <dbReference type="ARBA" id="ARBA00022842"/>
    </source>
</evidence>
<feature type="binding site" evidence="10">
    <location>
        <position position="103"/>
    </location>
    <ligand>
        <name>Mg(2+)</name>
        <dbReference type="ChEBI" id="CHEBI:18420"/>
    </ligand>
</feature>
<keyword evidence="6 10" id="KW-0784">Thiamine biosynthesis</keyword>
<dbReference type="OrthoDB" id="9810880at2"/>
<evidence type="ECO:0000256" key="6">
    <source>
        <dbReference type="ARBA" id="ARBA00022977"/>
    </source>
</evidence>
<evidence type="ECO:0000256" key="3">
    <source>
        <dbReference type="ARBA" id="ARBA00022679"/>
    </source>
</evidence>
<dbReference type="InterPro" id="IPR034291">
    <property type="entry name" value="TMP_synthase"/>
</dbReference>
<evidence type="ECO:0000256" key="10">
    <source>
        <dbReference type="HAMAP-Rule" id="MF_00097"/>
    </source>
</evidence>
<protein>
    <recommendedName>
        <fullName evidence="10">Thiamine-phosphate synthase</fullName>
        <shortName evidence="10">TP synthase</shortName>
        <shortName evidence="10">TPS</shortName>
        <ecNumber evidence="10">2.5.1.3</ecNumber>
    </recommendedName>
    <alternativeName>
        <fullName evidence="10">Thiamine-phosphate pyrophosphorylase</fullName>
        <shortName evidence="10">TMP pyrophosphorylase</shortName>
        <shortName evidence="10">TMP-PPase</shortName>
    </alternativeName>
</protein>
<evidence type="ECO:0000256" key="8">
    <source>
        <dbReference type="ARBA" id="ARBA00047851"/>
    </source>
</evidence>
<evidence type="ECO:0000259" key="13">
    <source>
        <dbReference type="Pfam" id="PF02581"/>
    </source>
</evidence>
<comment type="catalytic activity">
    <reaction evidence="8 10 11">
        <text>2-(2-carboxy-4-methylthiazol-5-yl)ethyl phosphate + 4-amino-2-methyl-5-(diphosphooxymethyl)pyrimidine + 2 H(+) = thiamine phosphate + CO2 + diphosphate</text>
        <dbReference type="Rhea" id="RHEA:47848"/>
        <dbReference type="ChEBI" id="CHEBI:15378"/>
        <dbReference type="ChEBI" id="CHEBI:16526"/>
        <dbReference type="ChEBI" id="CHEBI:33019"/>
        <dbReference type="ChEBI" id="CHEBI:37575"/>
        <dbReference type="ChEBI" id="CHEBI:57841"/>
        <dbReference type="ChEBI" id="CHEBI:62890"/>
        <dbReference type="EC" id="2.5.1.3"/>
    </reaction>
</comment>
<feature type="binding site" evidence="10">
    <location>
        <begin position="201"/>
        <end position="202"/>
    </location>
    <ligand>
        <name>2-[(2R,5Z)-2-carboxy-4-methylthiazol-5(2H)-ylidene]ethyl phosphate</name>
        <dbReference type="ChEBI" id="CHEBI:62899"/>
    </ligand>
</feature>
<feature type="binding site" evidence="10">
    <location>
        <position position="152"/>
    </location>
    <ligand>
        <name>4-amino-2-methyl-5-(diphosphooxymethyl)pyrimidine</name>
        <dbReference type="ChEBI" id="CHEBI:57841"/>
    </ligand>
</feature>
<evidence type="ECO:0000256" key="7">
    <source>
        <dbReference type="ARBA" id="ARBA00047334"/>
    </source>
</evidence>
<evidence type="ECO:0000256" key="4">
    <source>
        <dbReference type="ARBA" id="ARBA00022723"/>
    </source>
</evidence>
<feature type="binding site" evidence="10">
    <location>
        <position position="122"/>
    </location>
    <ligand>
        <name>4-amino-2-methyl-5-(diphosphooxymethyl)pyrimidine</name>
        <dbReference type="ChEBI" id="CHEBI:57841"/>
    </ligand>
</feature>
<reference evidence="14 15" key="1">
    <citation type="submission" date="2018-08" db="EMBL/GenBank/DDBJ databases">
        <title>Neisseria animalis ATCC 49930 complete genome.</title>
        <authorList>
            <person name="Veseli I.A."/>
            <person name="Mascarenhas dos Santos A.C."/>
            <person name="Buttler R."/>
            <person name="Pombert J.-F."/>
        </authorList>
    </citation>
    <scope>NUCLEOTIDE SEQUENCE [LARGE SCALE GENOMIC DNA]</scope>
    <source>
        <strain evidence="14 15">ATCC 49930</strain>
    </source>
</reference>
<sequence>MNDIRNILKCYFVAGSQDCDRPSANRADNLLSVLEQALQGGITCFQFRDKGKNSLADFPEQQRALAAQCRELCRRYGVPFFVDDDLDLAVALNADGIHVGQEDISPAEIKRKISKPMIIGLSAHNLQQLSQAQAEGVADYCGLGPVFPTLSKEKHQAPTGMECIGEARKAGITIPVVMIGGIKQEHIKPLIAQGADGVAVISAITQADDAKQAAAALKQAACIS</sequence>
<comment type="cofactor">
    <cofactor evidence="10">
        <name>Mg(2+)</name>
        <dbReference type="ChEBI" id="CHEBI:18420"/>
    </cofactor>
    <text evidence="10">Binds 1 Mg(2+) ion per subunit.</text>
</comment>
<comment type="pathway">
    <text evidence="2 10 12">Cofactor biosynthesis; thiamine diphosphate biosynthesis; thiamine phosphate from 4-amino-2-methyl-5-diphosphomethylpyrimidine and 4-methyl-5-(2-phosphoethyl)-thiazole: step 1/1.</text>
</comment>
<feature type="binding site" evidence="10">
    <location>
        <begin position="149"/>
        <end position="151"/>
    </location>
    <ligand>
        <name>2-[(2R,5Z)-2-carboxy-4-methylthiazol-5(2H)-ylidene]ethyl phosphate</name>
        <dbReference type="ChEBI" id="CHEBI:62899"/>
    </ligand>
</feature>
<dbReference type="NCBIfam" id="TIGR00693">
    <property type="entry name" value="thiE"/>
    <property type="match status" value="1"/>
</dbReference>
<evidence type="ECO:0000256" key="9">
    <source>
        <dbReference type="ARBA" id="ARBA00047883"/>
    </source>
</evidence>
<dbReference type="InterPro" id="IPR013785">
    <property type="entry name" value="Aldolase_TIM"/>
</dbReference>
<dbReference type="InterPro" id="IPR022998">
    <property type="entry name" value="ThiamineP_synth_TenI"/>
</dbReference>
<comment type="catalytic activity">
    <reaction evidence="7 10 11">
        <text>4-methyl-5-(2-phosphooxyethyl)-thiazole + 4-amino-2-methyl-5-(diphosphooxymethyl)pyrimidine + H(+) = thiamine phosphate + diphosphate</text>
        <dbReference type="Rhea" id="RHEA:22328"/>
        <dbReference type="ChEBI" id="CHEBI:15378"/>
        <dbReference type="ChEBI" id="CHEBI:33019"/>
        <dbReference type="ChEBI" id="CHEBI:37575"/>
        <dbReference type="ChEBI" id="CHEBI:57841"/>
        <dbReference type="ChEBI" id="CHEBI:58296"/>
        <dbReference type="EC" id="2.5.1.3"/>
    </reaction>
</comment>
<evidence type="ECO:0000313" key="14">
    <source>
        <dbReference type="EMBL" id="QEY23344.1"/>
    </source>
</evidence>
<dbReference type="UniPathway" id="UPA00060">
    <property type="reaction ID" value="UER00141"/>
</dbReference>
<dbReference type="AlphaFoldDB" id="A0A5P3MP84"/>
<evidence type="ECO:0000256" key="11">
    <source>
        <dbReference type="RuleBase" id="RU003826"/>
    </source>
</evidence>
<dbReference type="InterPro" id="IPR036206">
    <property type="entry name" value="ThiamineP_synth_sf"/>
</dbReference>
<dbReference type="RefSeq" id="WP_123794522.1">
    <property type="nucleotide sequence ID" value="NZ_CP031699.1"/>
</dbReference>
<comment type="catalytic activity">
    <reaction evidence="9 10 11">
        <text>2-[(2R,5Z)-2-carboxy-4-methylthiazol-5(2H)-ylidene]ethyl phosphate + 4-amino-2-methyl-5-(diphosphooxymethyl)pyrimidine + 2 H(+) = thiamine phosphate + CO2 + diphosphate</text>
        <dbReference type="Rhea" id="RHEA:47844"/>
        <dbReference type="ChEBI" id="CHEBI:15378"/>
        <dbReference type="ChEBI" id="CHEBI:16526"/>
        <dbReference type="ChEBI" id="CHEBI:33019"/>
        <dbReference type="ChEBI" id="CHEBI:37575"/>
        <dbReference type="ChEBI" id="CHEBI:57841"/>
        <dbReference type="ChEBI" id="CHEBI:62899"/>
        <dbReference type="EC" id="2.5.1.3"/>
    </reaction>
</comment>
<accession>A0A5P3MP84</accession>
<dbReference type="Pfam" id="PF02581">
    <property type="entry name" value="TMP-TENI"/>
    <property type="match status" value="1"/>
</dbReference>
<keyword evidence="15" id="KW-1185">Reference proteome</keyword>
<comment type="similarity">
    <text evidence="10 11">Belongs to the thiamine-phosphate synthase family.</text>
</comment>
<keyword evidence="4 10" id="KW-0479">Metal-binding</keyword>
<dbReference type="PANTHER" id="PTHR20857:SF15">
    <property type="entry name" value="THIAMINE-PHOSPHATE SYNTHASE"/>
    <property type="match status" value="1"/>
</dbReference>
<dbReference type="Gene3D" id="3.20.20.70">
    <property type="entry name" value="Aldolase class I"/>
    <property type="match status" value="1"/>
</dbReference>
<feature type="domain" description="Thiamine phosphate synthase/TenI" evidence="13">
    <location>
        <begin position="10"/>
        <end position="204"/>
    </location>
</feature>
<dbReference type="Proteomes" id="UP000325536">
    <property type="component" value="Chromosome"/>
</dbReference>
<dbReference type="GO" id="GO:0000287">
    <property type="term" value="F:magnesium ion binding"/>
    <property type="evidence" value="ECO:0007669"/>
    <property type="project" value="UniProtKB-UniRule"/>
</dbReference>
<gene>
    <name evidence="10" type="primary">thiE</name>
    <name evidence="14" type="ORF">D0T90_01545</name>
</gene>
<evidence type="ECO:0000313" key="15">
    <source>
        <dbReference type="Proteomes" id="UP000325536"/>
    </source>
</evidence>
<proteinExistence type="inferred from homology"/>
<comment type="function">
    <text evidence="1 10">Condenses 4-methyl-5-(beta-hydroxyethyl)thiazole monophosphate (THZ-P) and 2-methyl-4-amino-5-hydroxymethyl pyrimidine pyrophosphate (HMP-PP) to form thiamine monophosphate (TMP).</text>
</comment>
<dbReference type="SUPFAM" id="SSF51391">
    <property type="entry name" value="Thiamin phosphate synthase"/>
    <property type="match status" value="1"/>
</dbReference>
<dbReference type="HAMAP" id="MF_00097">
    <property type="entry name" value="TMP_synthase"/>
    <property type="match status" value="1"/>
</dbReference>
<evidence type="ECO:0000256" key="2">
    <source>
        <dbReference type="ARBA" id="ARBA00005165"/>
    </source>
</evidence>
<feature type="binding site" evidence="10">
    <location>
        <position position="83"/>
    </location>
    <ligand>
        <name>4-amino-2-methyl-5-(diphosphooxymethyl)pyrimidine</name>
        <dbReference type="ChEBI" id="CHEBI:57841"/>
    </ligand>
</feature>
<keyword evidence="5 10" id="KW-0460">Magnesium</keyword>
<feature type="binding site" evidence="10">
    <location>
        <position position="84"/>
    </location>
    <ligand>
        <name>Mg(2+)</name>
        <dbReference type="ChEBI" id="CHEBI:18420"/>
    </ligand>
</feature>
<dbReference type="GO" id="GO:0005737">
    <property type="term" value="C:cytoplasm"/>
    <property type="evidence" value="ECO:0007669"/>
    <property type="project" value="TreeGrafter"/>
</dbReference>
<evidence type="ECO:0000256" key="1">
    <source>
        <dbReference type="ARBA" id="ARBA00003814"/>
    </source>
</evidence>
<feature type="binding site" evidence="10">
    <location>
        <begin position="46"/>
        <end position="50"/>
    </location>
    <ligand>
        <name>4-amino-2-methyl-5-(diphosphooxymethyl)pyrimidine</name>
        <dbReference type="ChEBI" id="CHEBI:57841"/>
    </ligand>
</feature>
<dbReference type="EMBL" id="CP031699">
    <property type="protein sequence ID" value="QEY23344.1"/>
    <property type="molecule type" value="Genomic_DNA"/>
</dbReference>
<keyword evidence="3 10" id="KW-0808">Transferase</keyword>
<name>A0A5P3MP84_NEIAN</name>
<dbReference type="PANTHER" id="PTHR20857">
    <property type="entry name" value="THIAMINE-PHOSPHATE PYROPHOSPHORYLASE"/>
    <property type="match status" value="1"/>
</dbReference>
<dbReference type="CDD" id="cd00564">
    <property type="entry name" value="TMP_TenI"/>
    <property type="match status" value="1"/>
</dbReference>
<dbReference type="EC" id="2.5.1.3" evidence="10"/>
<feature type="binding site" evidence="10">
    <location>
        <position position="181"/>
    </location>
    <ligand>
        <name>2-[(2R,5Z)-2-carboxy-4-methylthiazol-5(2H)-ylidene]ethyl phosphate</name>
        <dbReference type="ChEBI" id="CHEBI:62899"/>
    </ligand>
</feature>